<dbReference type="EMBL" id="CAMKVN010009946">
    <property type="protein sequence ID" value="CAI2193694.1"/>
    <property type="molecule type" value="Genomic_DNA"/>
</dbReference>
<evidence type="ECO:0000313" key="2">
    <source>
        <dbReference type="Proteomes" id="UP001153678"/>
    </source>
</evidence>
<sequence>MNLIHNHHMVDENYQYFMSNEQSISDDVKKRIEILQHAGVDITIIRSILKEEFGDYVTCVYSDIYNFIYKLEGSGINKKELDDNEFIKILKQFKHDDKEFLYFTNINKDTNRLE</sequence>
<protein>
    <submittedName>
        <fullName evidence="1">3443_t:CDS:1</fullName>
    </submittedName>
</protein>
<evidence type="ECO:0000313" key="1">
    <source>
        <dbReference type="EMBL" id="CAI2193694.1"/>
    </source>
</evidence>
<name>A0A9W4WXU7_9GLOM</name>
<dbReference type="Proteomes" id="UP001153678">
    <property type="component" value="Unassembled WGS sequence"/>
</dbReference>
<dbReference type="OrthoDB" id="128308at2759"/>
<proteinExistence type="predicted"/>
<reference evidence="1" key="1">
    <citation type="submission" date="2022-08" db="EMBL/GenBank/DDBJ databases">
        <authorList>
            <person name="Kallberg Y."/>
            <person name="Tangrot J."/>
            <person name="Rosling A."/>
        </authorList>
    </citation>
    <scope>NUCLEOTIDE SEQUENCE</scope>
    <source>
        <strain evidence="1">Wild A</strain>
    </source>
</reference>
<accession>A0A9W4WXU7</accession>
<comment type="caution">
    <text evidence="1">The sequence shown here is derived from an EMBL/GenBank/DDBJ whole genome shotgun (WGS) entry which is preliminary data.</text>
</comment>
<gene>
    <name evidence="1" type="ORF">FWILDA_LOCUS16204</name>
</gene>
<dbReference type="AlphaFoldDB" id="A0A9W4WXU7"/>
<organism evidence="1 2">
    <name type="scientific">Funneliformis geosporum</name>
    <dbReference type="NCBI Taxonomy" id="1117311"/>
    <lineage>
        <taxon>Eukaryota</taxon>
        <taxon>Fungi</taxon>
        <taxon>Fungi incertae sedis</taxon>
        <taxon>Mucoromycota</taxon>
        <taxon>Glomeromycotina</taxon>
        <taxon>Glomeromycetes</taxon>
        <taxon>Glomerales</taxon>
        <taxon>Glomeraceae</taxon>
        <taxon>Funneliformis</taxon>
    </lineage>
</organism>
<keyword evidence="2" id="KW-1185">Reference proteome</keyword>